<sequence>MKMREPMPLVWGLVLIGGAFWVRFGLGHESWVNWMMGAAGVLMIGWWLLLQRRRDR</sequence>
<feature type="transmembrane region" description="Helical" evidence="1">
    <location>
        <begin position="7"/>
        <end position="25"/>
    </location>
</feature>
<evidence type="ECO:0000313" key="2">
    <source>
        <dbReference type="EMBL" id="MBB4084362.1"/>
    </source>
</evidence>
<keyword evidence="1" id="KW-1133">Transmembrane helix</keyword>
<keyword evidence="1" id="KW-0472">Membrane</keyword>
<proteinExistence type="predicted"/>
<comment type="caution">
    <text evidence="2">The sequence shown here is derived from an EMBL/GenBank/DDBJ whole genome shotgun (WGS) entry which is preliminary data.</text>
</comment>
<protein>
    <submittedName>
        <fullName evidence="2">Uncharacterized protein</fullName>
    </submittedName>
</protein>
<dbReference type="EMBL" id="JACIDM010000003">
    <property type="protein sequence ID" value="MBB4084362.1"/>
    <property type="molecule type" value="Genomic_DNA"/>
</dbReference>
<keyword evidence="3" id="KW-1185">Reference proteome</keyword>
<gene>
    <name evidence="2" type="ORF">GGR12_003250</name>
</gene>
<reference evidence="2 3" key="1">
    <citation type="submission" date="2020-08" db="EMBL/GenBank/DDBJ databases">
        <title>Genomic Encyclopedia of Type Strains, Phase IV (KMG-IV): sequencing the most valuable type-strain genomes for metagenomic binning, comparative biology and taxonomic classification.</title>
        <authorList>
            <person name="Goeker M."/>
        </authorList>
    </citation>
    <scope>NUCLEOTIDE SEQUENCE [LARGE SCALE GENOMIC DNA]</scope>
    <source>
        <strain evidence="2 3">DSM 23960</strain>
    </source>
</reference>
<evidence type="ECO:0000313" key="3">
    <source>
        <dbReference type="Proteomes" id="UP000529946"/>
    </source>
</evidence>
<keyword evidence="1" id="KW-0812">Transmembrane</keyword>
<dbReference type="RefSeq" id="WP_183205707.1">
    <property type="nucleotide sequence ID" value="NZ_BAAAER010000003.1"/>
</dbReference>
<organism evidence="2 3">
    <name type="scientific">Brevundimonas lenta</name>
    <dbReference type="NCBI Taxonomy" id="424796"/>
    <lineage>
        <taxon>Bacteria</taxon>
        <taxon>Pseudomonadati</taxon>
        <taxon>Pseudomonadota</taxon>
        <taxon>Alphaproteobacteria</taxon>
        <taxon>Caulobacterales</taxon>
        <taxon>Caulobacteraceae</taxon>
        <taxon>Brevundimonas</taxon>
    </lineage>
</organism>
<evidence type="ECO:0000256" key="1">
    <source>
        <dbReference type="SAM" id="Phobius"/>
    </source>
</evidence>
<accession>A0A7W6NRK3</accession>
<name>A0A7W6NRK3_9CAUL</name>
<dbReference type="Proteomes" id="UP000529946">
    <property type="component" value="Unassembled WGS sequence"/>
</dbReference>
<feature type="transmembrane region" description="Helical" evidence="1">
    <location>
        <begin position="31"/>
        <end position="50"/>
    </location>
</feature>
<dbReference type="AlphaFoldDB" id="A0A7W6NRK3"/>